<name>B2ZY15_9CAUD</name>
<accession>B2ZY15</accession>
<protein>
    <submittedName>
        <fullName evidence="1">Uncharacterized protein</fullName>
    </submittedName>
</protein>
<keyword evidence="2" id="KW-1185">Reference proteome</keyword>
<dbReference type="RefSeq" id="YP_001950031.1">
    <property type="nucleotide sequence ID" value="NC_010811.2"/>
</dbReference>
<dbReference type="Proteomes" id="UP000001034">
    <property type="component" value="Segment"/>
</dbReference>
<dbReference type="EMBL" id="AB366653">
    <property type="protein sequence ID" value="BAG41601.1"/>
    <property type="molecule type" value="Genomic_DNA"/>
</dbReference>
<proteinExistence type="predicted"/>
<evidence type="ECO:0000313" key="2">
    <source>
        <dbReference type="Proteomes" id="UP000001034"/>
    </source>
</evidence>
<evidence type="ECO:0000313" key="1">
    <source>
        <dbReference type="EMBL" id="BAG41601.1"/>
    </source>
</evidence>
<reference evidence="1 2" key="1">
    <citation type="journal article" date="2010" name="Virology">
        <title>A jumbo phage infecting the phytopathogen Ralstonia solanacearum defines a new lineage of the Myoviridae family.</title>
        <authorList>
            <person name="Yamada T."/>
            <person name="Satoh S."/>
            <person name="Ishikawa H."/>
            <person name="Fujiwara A."/>
            <person name="Kawasaki T."/>
            <person name="Fujie M."/>
            <person name="Ogata H."/>
        </authorList>
    </citation>
    <scope>NUCLEOTIDE SEQUENCE [LARGE SCALE GENOMIC DNA]</scope>
</reference>
<dbReference type="KEGG" id="vg:6369983"/>
<dbReference type="GeneID" id="6369983"/>
<sequence length="186" mass="20988">MAMARVQKDGVDIDSLLSTIRSDPTYKTFRRIVQKAEEKLDIEKDRNEVFALHSARTARKLYSSKMYNPSSLMNAAANDMQARSRIVEIRVKASYHIQVVEKAMESIQSHVITQYDSHLRKYSNQAQRTALIRRVQKAANTLITDGQDLLSLCDAIIGDIDKASYHISTLRDSMALLSQSQGGKVI</sequence>
<organism evidence="1 2">
    <name type="scientific">Ralstonia phage phiRSL1</name>
    <dbReference type="NCBI Taxonomy" id="1980924"/>
    <lineage>
        <taxon>Viruses</taxon>
        <taxon>Duplodnaviria</taxon>
        <taxon>Heunggongvirae</taxon>
        <taxon>Uroviricota</taxon>
        <taxon>Caudoviricetes</taxon>
        <taxon>Mieseafarmvirus</taxon>
        <taxon>Mieseafarmvirus RSL1</taxon>
    </lineage>
</organism>